<keyword evidence="3" id="KW-1185">Reference proteome</keyword>
<evidence type="ECO:0000313" key="2">
    <source>
        <dbReference type="EMBL" id="VBB17681.1"/>
    </source>
</evidence>
<organism evidence="2 3">
    <name type="scientific">Yasminevirus sp. GU-2018</name>
    <dbReference type="NCBI Taxonomy" id="2420051"/>
    <lineage>
        <taxon>Viruses</taxon>
        <taxon>Varidnaviria</taxon>
        <taxon>Bamfordvirae</taxon>
        <taxon>Nucleocytoviricota</taxon>
        <taxon>Megaviricetes</taxon>
        <taxon>Imitervirales</taxon>
        <taxon>Mimiviridae</taxon>
        <taxon>Klosneuvirinae</taxon>
        <taxon>Yasminevirus</taxon>
        <taxon>Yasminevirus saudimassiliense</taxon>
    </lineage>
</organism>
<gene>
    <name evidence="2" type="ORF">YASMINEVIRUS_144</name>
</gene>
<proteinExistence type="predicted"/>
<evidence type="ECO:0000313" key="3">
    <source>
        <dbReference type="Proteomes" id="UP000594342"/>
    </source>
</evidence>
<name>A0A5K0U850_9VIRU</name>
<dbReference type="Proteomes" id="UP000594342">
    <property type="component" value="Unassembled WGS sequence"/>
</dbReference>
<dbReference type="EMBL" id="UPSH01000001">
    <property type="protein sequence ID" value="VBB17681.1"/>
    <property type="molecule type" value="Genomic_DNA"/>
</dbReference>
<protein>
    <submittedName>
        <fullName evidence="2">Uncharacterized protein</fullName>
    </submittedName>
</protein>
<feature type="region of interest" description="Disordered" evidence="1">
    <location>
        <begin position="406"/>
        <end position="430"/>
    </location>
</feature>
<accession>A0A5K0U850</accession>
<reference evidence="2 3" key="1">
    <citation type="submission" date="2018-10" db="EMBL/GenBank/DDBJ databases">
        <authorList>
            <consortium name="IHU Genomes"/>
        </authorList>
    </citation>
    <scope>NUCLEOTIDE SEQUENCE [LARGE SCALE GENOMIC DNA]</scope>
    <source>
        <strain evidence="2 3">A1</strain>
    </source>
</reference>
<feature type="compositionally biased region" description="Basic and acidic residues" evidence="1">
    <location>
        <begin position="411"/>
        <end position="423"/>
    </location>
</feature>
<evidence type="ECO:0000256" key="1">
    <source>
        <dbReference type="SAM" id="MobiDB-lite"/>
    </source>
</evidence>
<comment type="caution">
    <text evidence="2">The sequence shown here is derived from an EMBL/GenBank/DDBJ whole genome shotgun (WGS) entry which is preliminary data.</text>
</comment>
<sequence>MSRGSSIESCNLFVKNTTQLCAKFGTHTVSSCFFRFTEDLHPNLYSKKCVPSSIVPTSISFPTSKDFSTTLTVPENGKSYYDFALNILVPGSMVIKIGDLLIKKVILQMMKIDSVLKTEKQNIFVKFGITCSAIDGVVKFAGCDQQPTLKKSEPYFNNLCFYPLLNGKYVKFDELSKVPQNYFDLEIINSNSRTAPVQLWSITWTIYHLVDGKYYILDPETIRRVGNISYCTNNGTPFYVSNIGVRAPLIANEGEIALEKDIPYDEKAVHDDLTVYVKPVIENCAELFENERCSLIQRLTLLENFEKTLGIIRTTLTSTNLCKKTTKIENVSACVKDFFETVQDNLGPINDTEIINEYLNYLKKYNNGYDNMMCSDIEPFYKWVHNYTNRKVENVPQDGTLISDKTTLANDSDKNPKAVHPEESSNPINTTSLIPNKLEAISVPDDRLPRSTEDIDTSVLADLNATMDEEHVDESATIKVITTVSNQKLN</sequence>